<reference evidence="2 4" key="2">
    <citation type="submission" date="2024-10" db="EMBL/GenBank/DDBJ databases">
        <authorList>
            <person name="Ryan C."/>
        </authorList>
    </citation>
    <scope>NUCLEOTIDE SEQUENCE [LARGE SCALE GENOMIC DNA]</scope>
</reference>
<evidence type="ECO:0000313" key="2">
    <source>
        <dbReference type="EMBL" id="CAL4928853.1"/>
    </source>
</evidence>
<protein>
    <recommendedName>
        <fullName evidence="1">KIB1-4 beta-propeller domain-containing protein</fullName>
    </recommendedName>
</protein>
<evidence type="ECO:0000313" key="3">
    <source>
        <dbReference type="EMBL" id="CAL4937471.1"/>
    </source>
</evidence>
<dbReference type="InterPro" id="IPR005174">
    <property type="entry name" value="KIB1-4_b-propeller"/>
</dbReference>
<organism evidence="2 4">
    <name type="scientific">Urochloa decumbens</name>
    <dbReference type="NCBI Taxonomy" id="240449"/>
    <lineage>
        <taxon>Eukaryota</taxon>
        <taxon>Viridiplantae</taxon>
        <taxon>Streptophyta</taxon>
        <taxon>Embryophyta</taxon>
        <taxon>Tracheophyta</taxon>
        <taxon>Spermatophyta</taxon>
        <taxon>Magnoliopsida</taxon>
        <taxon>Liliopsida</taxon>
        <taxon>Poales</taxon>
        <taxon>Poaceae</taxon>
        <taxon>PACMAD clade</taxon>
        <taxon>Panicoideae</taxon>
        <taxon>Panicodae</taxon>
        <taxon>Paniceae</taxon>
        <taxon>Melinidinae</taxon>
        <taxon>Urochloa</taxon>
    </lineage>
</organism>
<gene>
    <name evidence="2" type="ORF">URODEC1_LOCUS25449</name>
    <name evidence="3" type="ORF">URODEC1_LOCUS30568</name>
</gene>
<evidence type="ECO:0000259" key="1">
    <source>
        <dbReference type="Pfam" id="PF03478"/>
    </source>
</evidence>
<feature type="domain" description="KIB1-4 beta-propeller" evidence="1">
    <location>
        <begin position="55"/>
        <end position="290"/>
    </location>
</feature>
<dbReference type="EMBL" id="OZ075125">
    <property type="protein sequence ID" value="CAL4928853.1"/>
    <property type="molecule type" value="Genomic_DNA"/>
</dbReference>
<evidence type="ECO:0000313" key="4">
    <source>
        <dbReference type="Proteomes" id="UP001497457"/>
    </source>
</evidence>
<dbReference type="PANTHER" id="PTHR33127">
    <property type="entry name" value="TRANSMEMBRANE PROTEIN"/>
    <property type="match status" value="1"/>
</dbReference>
<dbReference type="AlphaFoldDB" id="A0ABC8XPQ5"/>
<name>A0ABC8XPQ5_9POAL</name>
<dbReference type="Proteomes" id="UP001497457">
    <property type="component" value="Chromosome 16b"/>
</dbReference>
<accession>A0ABC8XPQ5</accession>
<dbReference type="Proteomes" id="UP001497457">
    <property type="component" value="Chromosome 15b"/>
</dbReference>
<reference evidence="4" key="1">
    <citation type="submission" date="2024-06" db="EMBL/GenBank/DDBJ databases">
        <authorList>
            <person name="Ryan C."/>
        </authorList>
    </citation>
    <scope>NUCLEOTIDE SEQUENCE [LARGE SCALE GENOMIC DNA]</scope>
</reference>
<dbReference type="Pfam" id="PF03478">
    <property type="entry name" value="Beta-prop_KIB1-4"/>
    <property type="match status" value="1"/>
</dbReference>
<dbReference type="PANTHER" id="PTHR33127:SF32">
    <property type="entry name" value="DUF295 DOMAIN-CONTAINING PROTEIN"/>
    <property type="match status" value="1"/>
</dbReference>
<dbReference type="EMBL" id="OZ075126">
    <property type="protein sequence ID" value="CAL4937471.1"/>
    <property type="molecule type" value="Genomic_DNA"/>
</dbReference>
<keyword evidence="4" id="KW-1185">Reference proteome</keyword>
<sequence>MSSSHMPVPLAPSLVLHPDGITEEGHTILLDSKGECIARNIEALGSNMIFSLTWQGWILSLNRDDFRTMLCNPHTLEKIELPRLVAHQLPRDFECALSDKPTSVGCVVVALHPDDTCFWYCHIGGHEWIKYDYDVGSQQYDVKGLVWKKIIIDHLTPCKGKFYFPISYLKHGVLEFDPSPKTHIMTLQGLPTVVPPNPYGYRAHTCNFELDNEPCRFFAYFYEDRKVVTSIALYKMDVARQQWYEVDEIGDRALLWSGYRGGCCSATRFGLEPNCVYWISQDDSSMHIFNIVENTERVCYHPSEDLPRLSSEAFWLLPSNSTIN</sequence>
<proteinExistence type="predicted"/>